<organism evidence="1 2">
    <name type="scientific">Paraphoma chrysanthemicola</name>
    <dbReference type="NCBI Taxonomy" id="798071"/>
    <lineage>
        <taxon>Eukaryota</taxon>
        <taxon>Fungi</taxon>
        <taxon>Dikarya</taxon>
        <taxon>Ascomycota</taxon>
        <taxon>Pezizomycotina</taxon>
        <taxon>Dothideomycetes</taxon>
        <taxon>Pleosporomycetidae</taxon>
        <taxon>Pleosporales</taxon>
        <taxon>Pleosporineae</taxon>
        <taxon>Phaeosphaeriaceae</taxon>
        <taxon>Paraphoma</taxon>
    </lineage>
</organism>
<comment type="caution">
    <text evidence="1">The sequence shown here is derived from an EMBL/GenBank/DDBJ whole genome shotgun (WGS) entry which is preliminary data.</text>
</comment>
<name>A0A8K0VYN2_9PLEO</name>
<keyword evidence="2" id="KW-1185">Reference proteome</keyword>
<dbReference type="AlphaFoldDB" id="A0A8K0VYN2"/>
<gene>
    <name evidence="1" type="ORF">FB567DRAFT_523712</name>
</gene>
<accession>A0A8K0VYN2</accession>
<proteinExistence type="predicted"/>
<evidence type="ECO:0000313" key="1">
    <source>
        <dbReference type="EMBL" id="KAH7088118.1"/>
    </source>
</evidence>
<dbReference type="Proteomes" id="UP000813461">
    <property type="component" value="Unassembled WGS sequence"/>
</dbReference>
<reference evidence="1" key="1">
    <citation type="journal article" date="2021" name="Nat. Commun.">
        <title>Genetic determinants of endophytism in the Arabidopsis root mycobiome.</title>
        <authorList>
            <person name="Mesny F."/>
            <person name="Miyauchi S."/>
            <person name="Thiergart T."/>
            <person name="Pickel B."/>
            <person name="Atanasova L."/>
            <person name="Karlsson M."/>
            <person name="Huettel B."/>
            <person name="Barry K.W."/>
            <person name="Haridas S."/>
            <person name="Chen C."/>
            <person name="Bauer D."/>
            <person name="Andreopoulos W."/>
            <person name="Pangilinan J."/>
            <person name="LaButti K."/>
            <person name="Riley R."/>
            <person name="Lipzen A."/>
            <person name="Clum A."/>
            <person name="Drula E."/>
            <person name="Henrissat B."/>
            <person name="Kohler A."/>
            <person name="Grigoriev I.V."/>
            <person name="Martin F.M."/>
            <person name="Hacquard S."/>
        </authorList>
    </citation>
    <scope>NUCLEOTIDE SEQUENCE</scope>
    <source>
        <strain evidence="1">MPI-SDFR-AT-0120</strain>
    </source>
</reference>
<sequence length="74" mass="8186">MHPCSQYFQRAVLPCVLLQGWEALECISRFGFDGVLSSSAGITSQSAQFCCYGSDGEGESTRSYLIITKQLRRT</sequence>
<protein>
    <submittedName>
        <fullName evidence="1">Uncharacterized protein</fullName>
    </submittedName>
</protein>
<evidence type="ECO:0000313" key="2">
    <source>
        <dbReference type="Proteomes" id="UP000813461"/>
    </source>
</evidence>
<dbReference type="EMBL" id="JAGMVJ010000008">
    <property type="protein sequence ID" value="KAH7088118.1"/>
    <property type="molecule type" value="Genomic_DNA"/>
</dbReference>